<dbReference type="PANTHER" id="PTHR23427:SF2">
    <property type="entry name" value="SURFEIT LOCUS PROTEIN 1"/>
    <property type="match status" value="1"/>
</dbReference>
<keyword evidence="6" id="KW-1003">Cell membrane</keyword>
<comment type="similarity">
    <text evidence="2 6">Belongs to the SURF1 family.</text>
</comment>
<sequence length="243" mass="27760">MATIFMAKPLSTQNTSLTQRQRFALISLALLILITFCMGLWQLSRAHNKQLLIDQLAEQEALPPLIWQSGTLPLYRPVRLVGSWLHSAELLLDHRIENGQIGYQVITPFQLKNGDILLVNRGWWPDSHPPQASSSNIVSAQPWPRFFELGHTMPSGNIFQNINPERFATWAKQPKPQAYALMQQGENGLIAAHSQPIIPPERHLAYTATWWAMTLAGAFLWFRFKKELKLQPIRSQTLNREAH</sequence>
<protein>
    <recommendedName>
        <fullName evidence="6">SURF1-like protein</fullName>
    </recommendedName>
</protein>
<dbReference type="GO" id="GO:0005886">
    <property type="term" value="C:plasma membrane"/>
    <property type="evidence" value="ECO:0007669"/>
    <property type="project" value="UniProtKB-SubCell"/>
</dbReference>
<dbReference type="AlphaFoldDB" id="A0A7G3G891"/>
<dbReference type="Pfam" id="PF02104">
    <property type="entry name" value="SURF1"/>
    <property type="match status" value="1"/>
</dbReference>
<comment type="subcellular location">
    <subcellularLocation>
        <location evidence="6">Cell membrane</location>
        <topology evidence="6">Multi-pass membrane protein</topology>
    </subcellularLocation>
    <subcellularLocation>
        <location evidence="1">Membrane</location>
    </subcellularLocation>
</comment>
<proteinExistence type="inferred from homology"/>
<reference evidence="7 8" key="1">
    <citation type="submission" date="2018-01" db="EMBL/GenBank/DDBJ databases">
        <title>Genome sequence of Iodobacter sp. strain PCH194 isolated from Indian Trans-Himalaya.</title>
        <authorList>
            <person name="Kumar V."/>
            <person name="Thakur V."/>
            <person name="Kumar S."/>
            <person name="Singh D."/>
        </authorList>
    </citation>
    <scope>NUCLEOTIDE SEQUENCE [LARGE SCALE GENOMIC DNA]</scope>
    <source>
        <strain evidence="7 8">PCH194</strain>
    </source>
</reference>
<keyword evidence="8" id="KW-1185">Reference proteome</keyword>
<dbReference type="PANTHER" id="PTHR23427">
    <property type="entry name" value="SURFEIT LOCUS PROTEIN"/>
    <property type="match status" value="1"/>
</dbReference>
<dbReference type="InterPro" id="IPR045214">
    <property type="entry name" value="Surf1/Surf4"/>
</dbReference>
<evidence type="ECO:0000256" key="6">
    <source>
        <dbReference type="RuleBase" id="RU363076"/>
    </source>
</evidence>
<feature type="transmembrane region" description="Helical" evidence="6">
    <location>
        <begin position="23"/>
        <end position="43"/>
    </location>
</feature>
<comment type="caution">
    <text evidence="6">Lacks conserved residue(s) required for the propagation of feature annotation.</text>
</comment>
<evidence type="ECO:0000256" key="5">
    <source>
        <dbReference type="ARBA" id="ARBA00023136"/>
    </source>
</evidence>
<dbReference type="PROSITE" id="PS50895">
    <property type="entry name" value="SURF1"/>
    <property type="match status" value="1"/>
</dbReference>
<evidence type="ECO:0000256" key="3">
    <source>
        <dbReference type="ARBA" id="ARBA00022692"/>
    </source>
</evidence>
<organism evidence="7 8">
    <name type="scientific">Iodobacter fluviatilis</name>
    <dbReference type="NCBI Taxonomy" id="537"/>
    <lineage>
        <taxon>Bacteria</taxon>
        <taxon>Pseudomonadati</taxon>
        <taxon>Pseudomonadota</taxon>
        <taxon>Betaproteobacteria</taxon>
        <taxon>Neisseriales</taxon>
        <taxon>Chitinibacteraceae</taxon>
        <taxon>Iodobacter</taxon>
    </lineage>
</organism>
<evidence type="ECO:0000256" key="4">
    <source>
        <dbReference type="ARBA" id="ARBA00022989"/>
    </source>
</evidence>
<evidence type="ECO:0000313" key="8">
    <source>
        <dbReference type="Proteomes" id="UP000515917"/>
    </source>
</evidence>
<dbReference type="Proteomes" id="UP000515917">
    <property type="component" value="Chromosome"/>
</dbReference>
<dbReference type="KEGG" id="ifl:C1H71_07520"/>
<evidence type="ECO:0000256" key="1">
    <source>
        <dbReference type="ARBA" id="ARBA00004370"/>
    </source>
</evidence>
<dbReference type="EMBL" id="CP025781">
    <property type="protein sequence ID" value="QBC43402.1"/>
    <property type="molecule type" value="Genomic_DNA"/>
</dbReference>
<dbReference type="InterPro" id="IPR002994">
    <property type="entry name" value="Surf1/Shy1"/>
</dbReference>
<name>A0A7G3G891_9NEIS</name>
<keyword evidence="4 6" id="KW-1133">Transmembrane helix</keyword>
<accession>A0A7G3G891</accession>
<dbReference type="CDD" id="cd06662">
    <property type="entry name" value="SURF1"/>
    <property type="match status" value="1"/>
</dbReference>
<keyword evidence="3 6" id="KW-0812">Transmembrane</keyword>
<evidence type="ECO:0000256" key="2">
    <source>
        <dbReference type="ARBA" id="ARBA00007165"/>
    </source>
</evidence>
<keyword evidence="5 6" id="KW-0472">Membrane</keyword>
<gene>
    <name evidence="7" type="ORF">C1H71_07520</name>
</gene>
<evidence type="ECO:0000313" key="7">
    <source>
        <dbReference type="EMBL" id="QBC43402.1"/>
    </source>
</evidence>